<proteinExistence type="predicted"/>
<dbReference type="AlphaFoldDB" id="A0AAW1XZQ6"/>
<feature type="transmembrane region" description="Helical" evidence="2">
    <location>
        <begin position="244"/>
        <end position="264"/>
    </location>
</feature>
<comment type="caution">
    <text evidence="4">The sequence shown here is derived from an EMBL/GenBank/DDBJ whole genome shotgun (WGS) entry which is preliminary data.</text>
</comment>
<keyword evidence="2" id="KW-0472">Membrane</keyword>
<organism evidence="4 5">
    <name type="scientific">Rubus argutus</name>
    <name type="common">Southern blackberry</name>
    <dbReference type="NCBI Taxonomy" id="59490"/>
    <lineage>
        <taxon>Eukaryota</taxon>
        <taxon>Viridiplantae</taxon>
        <taxon>Streptophyta</taxon>
        <taxon>Embryophyta</taxon>
        <taxon>Tracheophyta</taxon>
        <taxon>Spermatophyta</taxon>
        <taxon>Magnoliopsida</taxon>
        <taxon>eudicotyledons</taxon>
        <taxon>Gunneridae</taxon>
        <taxon>Pentapetalae</taxon>
        <taxon>rosids</taxon>
        <taxon>fabids</taxon>
        <taxon>Rosales</taxon>
        <taxon>Rosaceae</taxon>
        <taxon>Rosoideae</taxon>
        <taxon>Rosoideae incertae sedis</taxon>
        <taxon>Rubus</taxon>
    </lineage>
</organism>
<evidence type="ECO:0000256" key="1">
    <source>
        <dbReference type="SAM" id="MobiDB-lite"/>
    </source>
</evidence>
<sequence>MERGGEIGELQDWEVLHNADPALLDSSDSVETHGSFGGDAEGMIRSDYFSLENQGKYGYAKSEEGSVESDNPSWIDPVTVTPYAGKESGGFWSDSASDRSDDRKSNDFEVRGQLGFDGNEKRQVPFGETEAVDDNSGKLGGLEVEGKASFEEIGEVGSVDKDSGRESLVSVKFDKGEMGSSDLDRGINLNKESADEESAETQGVAVEEVKSVAKSGGEGEKRMVLWWKVPLEVLKYCVFKVSPVWSLSVAAAVMGLVVLGRRLYRMKRKSQSLQLKVALDDKKVSQFMTRAVRLNEAFSVVRRVPIIRPSLPASGINPWPVMSLR</sequence>
<evidence type="ECO:0000313" key="4">
    <source>
        <dbReference type="EMBL" id="KAK9941575.1"/>
    </source>
</evidence>
<name>A0AAW1XZQ6_RUBAR</name>
<protein>
    <recommendedName>
        <fullName evidence="3">DUF6821 domain-containing protein</fullName>
    </recommendedName>
</protein>
<dbReference type="Proteomes" id="UP001457282">
    <property type="component" value="Unassembled WGS sequence"/>
</dbReference>
<keyword evidence="5" id="KW-1185">Reference proteome</keyword>
<keyword evidence="2" id="KW-1133">Transmembrane helix</keyword>
<evidence type="ECO:0000259" key="3">
    <source>
        <dbReference type="Pfam" id="PF20705"/>
    </source>
</evidence>
<dbReference type="InterPro" id="IPR045883">
    <property type="entry name" value="At4g13530-like"/>
</dbReference>
<evidence type="ECO:0000313" key="5">
    <source>
        <dbReference type="Proteomes" id="UP001457282"/>
    </source>
</evidence>
<feature type="domain" description="DUF6821" evidence="3">
    <location>
        <begin position="169"/>
        <end position="310"/>
    </location>
</feature>
<dbReference type="PANTHER" id="PTHR33646:SF6">
    <property type="entry name" value="TRANSMEMBRANE PROTEIN"/>
    <property type="match status" value="1"/>
</dbReference>
<dbReference type="InterPro" id="IPR049224">
    <property type="entry name" value="DUF6821"/>
</dbReference>
<dbReference type="EMBL" id="JBEDUW010000002">
    <property type="protein sequence ID" value="KAK9941575.1"/>
    <property type="molecule type" value="Genomic_DNA"/>
</dbReference>
<evidence type="ECO:0000256" key="2">
    <source>
        <dbReference type="SAM" id="Phobius"/>
    </source>
</evidence>
<gene>
    <name evidence="4" type="ORF">M0R45_007277</name>
</gene>
<feature type="region of interest" description="Disordered" evidence="1">
    <location>
        <begin position="61"/>
        <end position="139"/>
    </location>
</feature>
<dbReference type="Pfam" id="PF20705">
    <property type="entry name" value="DUF6821"/>
    <property type="match status" value="1"/>
</dbReference>
<keyword evidence="2" id="KW-0812">Transmembrane</keyword>
<dbReference type="PANTHER" id="PTHR33646">
    <property type="entry name" value="GB|AAF00631.1"/>
    <property type="match status" value="1"/>
</dbReference>
<feature type="compositionally biased region" description="Basic and acidic residues" evidence="1">
    <location>
        <begin position="96"/>
        <end position="110"/>
    </location>
</feature>
<reference evidence="4 5" key="1">
    <citation type="journal article" date="2023" name="G3 (Bethesda)">
        <title>A chromosome-length genome assembly and annotation of blackberry (Rubus argutus, cv. 'Hillquist').</title>
        <authorList>
            <person name="Bruna T."/>
            <person name="Aryal R."/>
            <person name="Dudchenko O."/>
            <person name="Sargent D.J."/>
            <person name="Mead D."/>
            <person name="Buti M."/>
            <person name="Cavallini A."/>
            <person name="Hytonen T."/>
            <person name="Andres J."/>
            <person name="Pham M."/>
            <person name="Weisz D."/>
            <person name="Mascagni F."/>
            <person name="Usai G."/>
            <person name="Natali L."/>
            <person name="Bassil N."/>
            <person name="Fernandez G.E."/>
            <person name="Lomsadze A."/>
            <person name="Armour M."/>
            <person name="Olukolu B."/>
            <person name="Poorten T."/>
            <person name="Britton C."/>
            <person name="Davik J."/>
            <person name="Ashrafi H."/>
            <person name="Aiden E.L."/>
            <person name="Borodovsky M."/>
            <person name="Worthington M."/>
        </authorList>
    </citation>
    <scope>NUCLEOTIDE SEQUENCE [LARGE SCALE GENOMIC DNA]</scope>
    <source>
        <strain evidence="4">PI 553951</strain>
    </source>
</reference>
<accession>A0AAW1XZQ6</accession>